<reference evidence="2 3" key="1">
    <citation type="journal article" date="2020" name="Biotechnol. Biofuels">
        <title>New insights from the biogas microbiome by comprehensive genome-resolved metagenomics of nearly 1600 species originating from multiple anaerobic digesters.</title>
        <authorList>
            <person name="Campanaro S."/>
            <person name="Treu L."/>
            <person name="Rodriguez-R L.M."/>
            <person name="Kovalovszki A."/>
            <person name="Ziels R.M."/>
            <person name="Maus I."/>
            <person name="Zhu X."/>
            <person name="Kougias P.G."/>
            <person name="Basile A."/>
            <person name="Luo G."/>
            <person name="Schluter A."/>
            <person name="Konstantinidis K.T."/>
            <person name="Angelidaki I."/>
        </authorList>
    </citation>
    <scope>NUCLEOTIDE SEQUENCE [LARGE SCALE GENOMIC DNA]</scope>
    <source>
        <strain evidence="2">AS07pgkLD_105</strain>
    </source>
</reference>
<dbReference type="RefSeq" id="WP_423837382.1">
    <property type="nucleotide sequence ID" value="NZ_JAAZCD010000193.1"/>
</dbReference>
<name>A0A847D5V1_9LACT</name>
<proteinExistence type="predicted"/>
<dbReference type="InterPro" id="IPR043519">
    <property type="entry name" value="NT_sf"/>
</dbReference>
<dbReference type="InterPro" id="IPR002934">
    <property type="entry name" value="Polymerase_NTP_transf_dom"/>
</dbReference>
<dbReference type="Pfam" id="PF01909">
    <property type="entry name" value="NTP_transf_2"/>
    <property type="match status" value="1"/>
</dbReference>
<dbReference type="Gene3D" id="3.30.460.10">
    <property type="entry name" value="Beta Polymerase, domain 2"/>
    <property type="match status" value="1"/>
</dbReference>
<feature type="non-terminal residue" evidence="2">
    <location>
        <position position="50"/>
    </location>
</feature>
<evidence type="ECO:0000313" key="3">
    <source>
        <dbReference type="Proteomes" id="UP000589373"/>
    </source>
</evidence>
<dbReference type="AlphaFoldDB" id="A0A847D5V1"/>
<accession>A0A847D5V1</accession>
<gene>
    <name evidence="2" type="ORF">GX662_08505</name>
</gene>
<dbReference type="SUPFAM" id="SSF81301">
    <property type="entry name" value="Nucleotidyltransferase"/>
    <property type="match status" value="1"/>
</dbReference>
<comment type="caution">
    <text evidence="2">The sequence shown here is derived from an EMBL/GenBank/DDBJ whole genome shotgun (WGS) entry which is preliminary data.</text>
</comment>
<organism evidence="2 3">
    <name type="scientific">Trichococcus flocculiformis</name>
    <dbReference type="NCBI Taxonomy" id="82803"/>
    <lineage>
        <taxon>Bacteria</taxon>
        <taxon>Bacillati</taxon>
        <taxon>Bacillota</taxon>
        <taxon>Bacilli</taxon>
        <taxon>Lactobacillales</taxon>
        <taxon>Carnobacteriaceae</taxon>
        <taxon>Trichococcus</taxon>
    </lineage>
</organism>
<sequence>MIDLSSWMDAFLLAAEDTFGDRVWFVGLQGSYARGEAMESSDIDVVFILD</sequence>
<protein>
    <submittedName>
        <fullName evidence="2">Nucleotidyltransferase domain-containing protein</fullName>
    </submittedName>
</protein>
<dbReference type="EMBL" id="JAAZCD010000193">
    <property type="protein sequence ID" value="NLD32283.1"/>
    <property type="molecule type" value="Genomic_DNA"/>
</dbReference>
<dbReference type="Proteomes" id="UP000589373">
    <property type="component" value="Unassembled WGS sequence"/>
</dbReference>
<evidence type="ECO:0000259" key="1">
    <source>
        <dbReference type="Pfam" id="PF01909"/>
    </source>
</evidence>
<keyword evidence="2" id="KW-0808">Transferase</keyword>
<evidence type="ECO:0000313" key="2">
    <source>
        <dbReference type="EMBL" id="NLD32283.1"/>
    </source>
</evidence>
<dbReference type="GO" id="GO:0016779">
    <property type="term" value="F:nucleotidyltransferase activity"/>
    <property type="evidence" value="ECO:0007669"/>
    <property type="project" value="InterPro"/>
</dbReference>
<dbReference type="CDD" id="cd05403">
    <property type="entry name" value="NT_KNTase_like"/>
    <property type="match status" value="1"/>
</dbReference>
<feature type="domain" description="Polymerase nucleotidyl transferase" evidence="1">
    <location>
        <begin position="25"/>
        <end position="50"/>
    </location>
</feature>